<reference evidence="2" key="1">
    <citation type="journal article" date="2019" name="Int. J. Syst. Evol. Microbiol.">
        <title>The Global Catalogue of Microorganisms (GCM) 10K type strain sequencing project: providing services to taxonomists for standard genome sequencing and annotation.</title>
        <authorList>
            <consortium name="The Broad Institute Genomics Platform"/>
            <consortium name="The Broad Institute Genome Sequencing Center for Infectious Disease"/>
            <person name="Wu L."/>
            <person name="Ma J."/>
        </authorList>
    </citation>
    <scope>NUCLEOTIDE SEQUENCE [LARGE SCALE GENOMIC DNA]</scope>
    <source>
        <strain evidence="2">JCM 13501</strain>
    </source>
</reference>
<gene>
    <name evidence="1" type="ORF">GCM10009425_10630</name>
</gene>
<name>A0ABQ2GKT1_9PSED</name>
<evidence type="ECO:0000313" key="2">
    <source>
        <dbReference type="Proteomes" id="UP000616499"/>
    </source>
</evidence>
<dbReference type="RefSeq" id="WP_188865071.1">
    <property type="nucleotide sequence ID" value="NZ_BMNW01000002.1"/>
</dbReference>
<keyword evidence="2" id="KW-1185">Reference proteome</keyword>
<sequence>MIQDAQQLRLPYAVNGSLAERIAQRTAGEGVPEATFQAVADILVGARLI</sequence>
<dbReference type="InterPro" id="IPR029025">
    <property type="entry name" value="T3SS_substrate_exporter_C"/>
</dbReference>
<dbReference type="EMBL" id="BMNW01000002">
    <property type="protein sequence ID" value="GGM01296.1"/>
    <property type="molecule type" value="Genomic_DNA"/>
</dbReference>
<accession>A0ABQ2GKT1</accession>
<dbReference type="Proteomes" id="UP000616499">
    <property type="component" value="Unassembled WGS sequence"/>
</dbReference>
<dbReference type="SUPFAM" id="SSF160544">
    <property type="entry name" value="EscU C-terminal domain-like"/>
    <property type="match status" value="1"/>
</dbReference>
<organism evidence="1 2">
    <name type="scientific">Pseudomonas asuensis</name>
    <dbReference type="NCBI Taxonomy" id="1825787"/>
    <lineage>
        <taxon>Bacteria</taxon>
        <taxon>Pseudomonadati</taxon>
        <taxon>Pseudomonadota</taxon>
        <taxon>Gammaproteobacteria</taxon>
        <taxon>Pseudomonadales</taxon>
        <taxon>Pseudomonadaceae</taxon>
        <taxon>Pseudomonas</taxon>
    </lineage>
</organism>
<evidence type="ECO:0000313" key="1">
    <source>
        <dbReference type="EMBL" id="GGM01296.1"/>
    </source>
</evidence>
<comment type="caution">
    <text evidence="1">The sequence shown here is derived from an EMBL/GenBank/DDBJ whole genome shotgun (WGS) entry which is preliminary data.</text>
</comment>
<protein>
    <submittedName>
        <fullName evidence="1">Uncharacterized protein</fullName>
    </submittedName>
</protein>
<proteinExistence type="predicted"/>